<protein>
    <submittedName>
        <fullName evidence="1">Uncharacterized protein</fullName>
    </submittedName>
</protein>
<sequence>MGNEQSFSIPGHYRIVSRCGWYLAAHRNTDEVYLESGSPDEKCSWYIESLGAGKVSIKAYGSPPRYLRGFPSGVVDLAPHVKQCEWWKLKNPSYRVAALENDFGNNLSLRGEGR</sequence>
<dbReference type="EMBL" id="BTSY01000002">
    <property type="protein sequence ID" value="GMT16028.1"/>
    <property type="molecule type" value="Genomic_DNA"/>
</dbReference>
<evidence type="ECO:0000313" key="2">
    <source>
        <dbReference type="Proteomes" id="UP001432322"/>
    </source>
</evidence>
<feature type="non-terminal residue" evidence="1">
    <location>
        <position position="114"/>
    </location>
</feature>
<dbReference type="Gene3D" id="2.80.10.50">
    <property type="match status" value="1"/>
</dbReference>
<proteinExistence type="predicted"/>
<reference evidence="1" key="1">
    <citation type="submission" date="2023-10" db="EMBL/GenBank/DDBJ databases">
        <title>Genome assembly of Pristionchus species.</title>
        <authorList>
            <person name="Yoshida K."/>
            <person name="Sommer R.J."/>
        </authorList>
    </citation>
    <scope>NUCLEOTIDE SEQUENCE</scope>
    <source>
        <strain evidence="1">RS5133</strain>
    </source>
</reference>
<evidence type="ECO:0000313" key="1">
    <source>
        <dbReference type="EMBL" id="GMT16028.1"/>
    </source>
</evidence>
<dbReference type="Proteomes" id="UP001432322">
    <property type="component" value="Unassembled WGS sequence"/>
</dbReference>
<gene>
    <name evidence="1" type="ORF">PFISCL1PPCAC_7325</name>
</gene>
<dbReference type="AlphaFoldDB" id="A0AAV5VCV8"/>
<name>A0AAV5VCV8_9BILA</name>
<dbReference type="InterPro" id="IPR008999">
    <property type="entry name" value="Actin-crosslinking"/>
</dbReference>
<organism evidence="1 2">
    <name type="scientific">Pristionchus fissidentatus</name>
    <dbReference type="NCBI Taxonomy" id="1538716"/>
    <lineage>
        <taxon>Eukaryota</taxon>
        <taxon>Metazoa</taxon>
        <taxon>Ecdysozoa</taxon>
        <taxon>Nematoda</taxon>
        <taxon>Chromadorea</taxon>
        <taxon>Rhabditida</taxon>
        <taxon>Rhabditina</taxon>
        <taxon>Diplogasteromorpha</taxon>
        <taxon>Diplogasteroidea</taxon>
        <taxon>Neodiplogasteridae</taxon>
        <taxon>Pristionchus</taxon>
    </lineage>
</organism>
<dbReference type="SUPFAM" id="SSF50405">
    <property type="entry name" value="Actin-crosslinking proteins"/>
    <property type="match status" value="1"/>
</dbReference>
<comment type="caution">
    <text evidence="1">The sequence shown here is derived from an EMBL/GenBank/DDBJ whole genome shotgun (WGS) entry which is preliminary data.</text>
</comment>
<keyword evidence="2" id="KW-1185">Reference proteome</keyword>
<accession>A0AAV5VCV8</accession>